<dbReference type="PROSITE" id="PS50006">
    <property type="entry name" value="FHA_DOMAIN"/>
    <property type="match status" value="1"/>
</dbReference>
<dbReference type="PANTHER" id="PTHR23308">
    <property type="entry name" value="NUCLEAR INHIBITOR OF PROTEIN PHOSPHATASE-1"/>
    <property type="match status" value="1"/>
</dbReference>
<dbReference type="InterPro" id="IPR008984">
    <property type="entry name" value="SMAD_FHA_dom_sf"/>
</dbReference>
<gene>
    <name evidence="3" type="ORF">KHQ06_19990</name>
</gene>
<feature type="domain" description="FHA" evidence="2">
    <location>
        <begin position="136"/>
        <end position="194"/>
    </location>
</feature>
<organism evidence="3 4">
    <name type="scientific">Nocardia tengchongensis</name>
    <dbReference type="NCBI Taxonomy" id="2055889"/>
    <lineage>
        <taxon>Bacteria</taxon>
        <taxon>Bacillati</taxon>
        <taxon>Actinomycetota</taxon>
        <taxon>Actinomycetes</taxon>
        <taxon>Mycobacteriales</taxon>
        <taxon>Nocardiaceae</taxon>
        <taxon>Nocardia</taxon>
    </lineage>
</organism>
<dbReference type="CDD" id="cd00060">
    <property type="entry name" value="FHA"/>
    <property type="match status" value="1"/>
</dbReference>
<dbReference type="EMBL" id="CP074371">
    <property type="protein sequence ID" value="QVI18806.1"/>
    <property type="molecule type" value="Genomic_DNA"/>
</dbReference>
<evidence type="ECO:0000256" key="1">
    <source>
        <dbReference type="ARBA" id="ARBA00022553"/>
    </source>
</evidence>
<proteinExistence type="predicted"/>
<dbReference type="InterPro" id="IPR050923">
    <property type="entry name" value="Cell_Proc_Reg/RNA_Proc"/>
</dbReference>
<dbReference type="Pfam" id="PF00498">
    <property type="entry name" value="FHA"/>
    <property type="match status" value="1"/>
</dbReference>
<dbReference type="RefSeq" id="WP_213554843.1">
    <property type="nucleotide sequence ID" value="NZ_JBHZDI010000020.1"/>
</dbReference>
<keyword evidence="4" id="KW-1185">Reference proteome</keyword>
<dbReference type="Gene3D" id="2.60.200.20">
    <property type="match status" value="1"/>
</dbReference>
<name>A0ABX8CFR0_9NOCA</name>
<dbReference type="InterPro" id="IPR000253">
    <property type="entry name" value="FHA_dom"/>
</dbReference>
<accession>A0ABX8CFR0</accession>
<dbReference type="Proteomes" id="UP000683310">
    <property type="component" value="Chromosome"/>
</dbReference>
<reference evidence="3 4" key="1">
    <citation type="submission" date="2021-04" db="EMBL/GenBank/DDBJ databases">
        <title>Nocardia tengchongensis.</title>
        <authorList>
            <person name="Zhuang k."/>
            <person name="Ran Y."/>
            <person name="Li W."/>
        </authorList>
    </citation>
    <scope>NUCLEOTIDE SEQUENCE [LARGE SCALE GENOMIC DNA]</scope>
    <source>
        <strain evidence="3 4">CFH S0057</strain>
    </source>
</reference>
<dbReference type="SUPFAM" id="SSF49879">
    <property type="entry name" value="SMAD/FHA domain"/>
    <property type="match status" value="1"/>
</dbReference>
<evidence type="ECO:0000313" key="4">
    <source>
        <dbReference type="Proteomes" id="UP000683310"/>
    </source>
</evidence>
<evidence type="ECO:0000313" key="3">
    <source>
        <dbReference type="EMBL" id="QVI18806.1"/>
    </source>
</evidence>
<protein>
    <submittedName>
        <fullName evidence="3">FHA domain-containing protein</fullName>
    </submittedName>
</protein>
<keyword evidence="1" id="KW-0597">Phosphoprotein</keyword>
<sequence>MAFCTDGHETAAVDYCDTCGAPVGGQSPSATTNLALCPSCGVPSEGRFCENCGHDSALPPPPPAPEPGAPDEHEAATLGETREPPDLDGGPVWVATVTADPGHYARMQAQQGPDLDRVEFPGYYPDRRIPLRGPNVLIGKRSASQGLHPEIDLSVAPADIAVSRSHAMLHIKGATLTVTDLGSTNGTCINESPTPIAPKTAIPLRDGDRIHVGGWTTITLRAEPS</sequence>
<evidence type="ECO:0000259" key="2">
    <source>
        <dbReference type="PROSITE" id="PS50006"/>
    </source>
</evidence>